<keyword evidence="1" id="KW-0140">cGMP</keyword>
<evidence type="ECO:0000313" key="6">
    <source>
        <dbReference type="Proteomes" id="UP001470230"/>
    </source>
</evidence>
<organism evidence="5 6">
    <name type="scientific">Tritrichomonas musculus</name>
    <dbReference type="NCBI Taxonomy" id="1915356"/>
    <lineage>
        <taxon>Eukaryota</taxon>
        <taxon>Metamonada</taxon>
        <taxon>Parabasalia</taxon>
        <taxon>Tritrichomonadida</taxon>
        <taxon>Tritrichomonadidae</taxon>
        <taxon>Tritrichomonas</taxon>
    </lineage>
</organism>
<sequence length="1145" mass="128962">MFSHYGIDSRKGRDAIYTKNRLTNKNPKSKKAHMLISYSTNPNQELQPLSGLSKDTKYNTLSPNERVNRLFDKLITSIQIEPFASCLEKASQQLFNSLSATVWIMDYKNYQLLSPTKGILIDHNKGIIGTCFSQQKIISCQKPSDHPDFDVSVDSLTNSTLYIPILKSFNQNDDVFGIIAIYASSTGNDNSANNDSIISSFSEEDIQVAELFSKKLTQYSHFFTVKSFDNQIITDLSSPSEVSILDIEKKLCRAFNSRSIELWKTDIFNTSYMRYDTQNDQFVEIEGEPGVVSIALNRNHSANIQNVLHSPEYRAEIDGSQPEAVLMEPIKVNSNSYAIIVRRSNKSSKPVLSTDFKSTGPQINDSSFSFHEELLIKKLSPFISNILIDKFADNDDYGKDQIQIKGGTLFGQSANFAQRLKALLEVAEIISGVLDIEVLIGTIMERSCSLLNAERCSLFLVDLVKKELVTRFHGGLKKSIRLPIGRGIVGHTATTGNIVNITDAYSDPRFDKQVDLKTGFKTKTILTVPIYNNRGEIAGVTEVINKIDGGTFDEGDIKMMMAFNVFCGISLDNAKLYQSSLNLTRQLRGFVEMSSALNKTKNIHAVLEEILTSAKEVINASRATIFMCENESIGITMANSNSTTKLLPFVNLGSSIAHGTIFADDIVEMKQPKVFTKQEIFYKINEASGAAMDGLYGGESDNKKLNASTLSRATSFLISDDSQNQQNPLLSASNLNNDDFPFDYVCGIPMISSSQKVMGVMELCCTGKILNEDLKLLDCYAVFAAVSIERSELQEIANLGKIEVQMNQYLTQEERKTFEVPTKMQIEKEKLDGLFTIAFDAVAWDGIGHFKVLWAIADTFDLLKEFKIPNEKWFRFLLEISQTYKKVPYHNWRHAVDVTQFVTYQIKLTHLEERLTKFELLGFIVAAICHDANHDGFTNVFNEKAETPLGILYKNQSVMETHHCTVAITVISKEDCNIFSELDAEQNKNMWNLIIQLILITDMAKHFDFLKMVNGDIDKDGPYDESDAQNRLKIMQCILKCGDISNVSRPFELADKWCDVLCEEFFRQGDLELASGMEYTSPLNDREHLDKPKSQIGFYTFVCLPLYQTAARVYPALEANVNQVQSNLKIWKSHIEEKNDAEEKK</sequence>
<dbReference type="PROSITE" id="PS51845">
    <property type="entry name" value="PDEASE_I_2"/>
    <property type="match status" value="1"/>
</dbReference>
<dbReference type="CDD" id="cd00077">
    <property type="entry name" value="HDc"/>
    <property type="match status" value="1"/>
</dbReference>
<evidence type="ECO:0000259" key="4">
    <source>
        <dbReference type="PROSITE" id="PS51845"/>
    </source>
</evidence>
<feature type="domain" description="PDEase" evidence="4">
    <location>
        <begin position="811"/>
        <end position="1138"/>
    </location>
</feature>
<dbReference type="SMART" id="SM00065">
    <property type="entry name" value="GAF"/>
    <property type="match status" value="2"/>
</dbReference>
<dbReference type="InterPro" id="IPR003018">
    <property type="entry name" value="GAF"/>
</dbReference>
<dbReference type="EMBL" id="JAPFFF010000004">
    <property type="protein sequence ID" value="KAK8891910.1"/>
    <property type="molecule type" value="Genomic_DNA"/>
</dbReference>
<dbReference type="InterPro" id="IPR036971">
    <property type="entry name" value="PDEase_catalytic_dom_sf"/>
</dbReference>
<dbReference type="PANTHER" id="PTHR11347">
    <property type="entry name" value="CYCLIC NUCLEOTIDE PHOSPHODIESTERASE"/>
    <property type="match status" value="1"/>
</dbReference>
<evidence type="ECO:0000256" key="3">
    <source>
        <dbReference type="ARBA" id="ARBA00022801"/>
    </source>
</evidence>
<evidence type="ECO:0000256" key="1">
    <source>
        <dbReference type="ARBA" id="ARBA00022535"/>
    </source>
</evidence>
<gene>
    <name evidence="5" type="ORF">M9Y10_029132</name>
</gene>
<dbReference type="InterPro" id="IPR002073">
    <property type="entry name" value="PDEase_catalytic_dom"/>
</dbReference>
<dbReference type="SUPFAM" id="SSF109604">
    <property type="entry name" value="HD-domain/PDEase-like"/>
    <property type="match status" value="1"/>
</dbReference>
<name>A0ABR2KLB4_9EUKA</name>
<dbReference type="InterPro" id="IPR029016">
    <property type="entry name" value="GAF-like_dom_sf"/>
</dbReference>
<dbReference type="Pfam" id="PF00233">
    <property type="entry name" value="PDEase_I"/>
    <property type="match status" value="1"/>
</dbReference>
<evidence type="ECO:0000313" key="5">
    <source>
        <dbReference type="EMBL" id="KAK8891910.1"/>
    </source>
</evidence>
<dbReference type="InterPro" id="IPR023088">
    <property type="entry name" value="PDEase"/>
</dbReference>
<evidence type="ECO:0000256" key="2">
    <source>
        <dbReference type="ARBA" id="ARBA00022723"/>
    </source>
</evidence>
<dbReference type="Gene3D" id="1.10.1300.10">
    <property type="entry name" value="3'5'-cyclic nucleotide phosphodiesterase, catalytic domain"/>
    <property type="match status" value="1"/>
</dbReference>
<comment type="caution">
    <text evidence="5">The sequence shown here is derived from an EMBL/GenBank/DDBJ whole genome shotgun (WGS) entry which is preliminary data.</text>
</comment>
<dbReference type="Gene3D" id="3.30.450.40">
    <property type="match status" value="3"/>
</dbReference>
<dbReference type="PRINTS" id="PR00387">
    <property type="entry name" value="PDIESTERASE1"/>
</dbReference>
<dbReference type="InterPro" id="IPR003607">
    <property type="entry name" value="HD/PDEase_dom"/>
</dbReference>
<dbReference type="Pfam" id="PF01590">
    <property type="entry name" value="GAF"/>
    <property type="match status" value="1"/>
</dbReference>
<keyword evidence="2" id="KW-0479">Metal-binding</keyword>
<keyword evidence="3" id="KW-0378">Hydrolase</keyword>
<dbReference type="SUPFAM" id="SSF55781">
    <property type="entry name" value="GAF domain-like"/>
    <property type="match status" value="3"/>
</dbReference>
<accession>A0ABR2KLB4</accession>
<reference evidence="5 6" key="1">
    <citation type="submission" date="2024-04" db="EMBL/GenBank/DDBJ databases">
        <title>Tritrichomonas musculus Genome.</title>
        <authorList>
            <person name="Alves-Ferreira E."/>
            <person name="Grigg M."/>
            <person name="Lorenzi H."/>
            <person name="Galac M."/>
        </authorList>
    </citation>
    <scope>NUCLEOTIDE SEQUENCE [LARGE SCALE GENOMIC DNA]</scope>
    <source>
        <strain evidence="5 6">EAF2021</strain>
    </source>
</reference>
<dbReference type="Proteomes" id="UP001470230">
    <property type="component" value="Unassembled WGS sequence"/>
</dbReference>
<protein>
    <recommendedName>
        <fullName evidence="4">PDEase domain-containing protein</fullName>
    </recommendedName>
</protein>
<keyword evidence="6" id="KW-1185">Reference proteome</keyword>
<proteinExistence type="predicted"/>